<proteinExistence type="predicted"/>
<dbReference type="EMBL" id="FQWV01000003">
    <property type="protein sequence ID" value="SHH02958.1"/>
    <property type="molecule type" value="Genomic_DNA"/>
</dbReference>
<dbReference type="RefSeq" id="WP_073308375.1">
    <property type="nucleotide sequence ID" value="NZ_FQWV01000003.1"/>
</dbReference>
<organism evidence="1 2">
    <name type="scientific">Halobaculum gomorrense</name>
    <dbReference type="NCBI Taxonomy" id="43928"/>
    <lineage>
        <taxon>Archaea</taxon>
        <taxon>Methanobacteriati</taxon>
        <taxon>Methanobacteriota</taxon>
        <taxon>Stenosarchaea group</taxon>
        <taxon>Halobacteria</taxon>
        <taxon>Halobacteriales</taxon>
        <taxon>Haloferacaceae</taxon>
        <taxon>Halobaculum</taxon>
    </lineage>
</organism>
<accession>A0A1M5PME6</accession>
<dbReference type="OrthoDB" id="381192at2157"/>
<sequence length="68" mass="7432">MDTSNRVSGHDPGAAGLAKLERSLHRALATAESEETRYHVRTALQQVAVLCEPPWESPGAPQRPAERQ</sequence>
<dbReference type="AlphaFoldDB" id="A0A1M5PME6"/>
<dbReference type="Proteomes" id="UP000184357">
    <property type="component" value="Unassembled WGS sequence"/>
</dbReference>
<protein>
    <submittedName>
        <fullName evidence="1">Uncharacterized protein</fullName>
    </submittedName>
</protein>
<evidence type="ECO:0000313" key="1">
    <source>
        <dbReference type="EMBL" id="SHH02958.1"/>
    </source>
</evidence>
<name>A0A1M5PME6_9EURY</name>
<keyword evidence="2" id="KW-1185">Reference proteome</keyword>
<gene>
    <name evidence="1" type="ORF">SAMN05443636_1669</name>
</gene>
<evidence type="ECO:0000313" key="2">
    <source>
        <dbReference type="Proteomes" id="UP000184357"/>
    </source>
</evidence>
<reference evidence="1 2" key="1">
    <citation type="submission" date="2016-11" db="EMBL/GenBank/DDBJ databases">
        <authorList>
            <person name="Jaros S."/>
            <person name="Januszkiewicz K."/>
            <person name="Wedrychowicz H."/>
        </authorList>
    </citation>
    <scope>NUCLEOTIDE SEQUENCE [LARGE SCALE GENOMIC DNA]</scope>
    <source>
        <strain evidence="1 2">DSM 9297</strain>
    </source>
</reference>